<dbReference type="RefSeq" id="WP_175506128.1">
    <property type="nucleotide sequence ID" value="NZ_CP054841.1"/>
</dbReference>
<dbReference type="SUPFAM" id="SSF56281">
    <property type="entry name" value="Metallo-hydrolase/oxidoreductase"/>
    <property type="match status" value="1"/>
</dbReference>
<dbReference type="InterPro" id="IPR001279">
    <property type="entry name" value="Metallo-B-lactamas"/>
</dbReference>
<gene>
    <name evidence="3" type="ORF">HUK68_20640</name>
</gene>
<evidence type="ECO:0000259" key="2">
    <source>
        <dbReference type="Pfam" id="PF00753"/>
    </source>
</evidence>
<dbReference type="Pfam" id="PF00753">
    <property type="entry name" value="Lactamase_B"/>
    <property type="match status" value="1"/>
</dbReference>
<dbReference type="Gene3D" id="3.60.15.10">
    <property type="entry name" value="Ribonuclease Z/Hydroxyacylglutathione hydrolase-like"/>
    <property type="match status" value="1"/>
</dbReference>
<protein>
    <submittedName>
        <fullName evidence="3">MBL fold metallo-hydrolase</fullName>
    </submittedName>
</protein>
<reference evidence="3 4" key="1">
    <citation type="submission" date="2020-06" db="EMBL/GenBank/DDBJ databases">
        <title>Acidovorax antarctica sp. nov., isolated from Corinth ice sheet soil, Antarctic Fields Peninsula.</title>
        <authorList>
            <person name="Xu Q."/>
            <person name="Peng F."/>
        </authorList>
    </citation>
    <scope>NUCLEOTIDE SEQUENCE [LARGE SCALE GENOMIC DNA]</scope>
    <source>
        <strain evidence="3 4">16-35-5</strain>
        <plasmid evidence="3 4">unnamed1</plasmid>
    </source>
</reference>
<evidence type="ECO:0000313" key="3">
    <source>
        <dbReference type="EMBL" id="QKV55339.1"/>
    </source>
</evidence>
<dbReference type="EMBL" id="CP054841">
    <property type="protein sequence ID" value="QKV55339.1"/>
    <property type="molecule type" value="Genomic_DNA"/>
</dbReference>
<dbReference type="AlphaFoldDB" id="A0A6N1X7H2"/>
<evidence type="ECO:0000256" key="1">
    <source>
        <dbReference type="SAM" id="SignalP"/>
    </source>
</evidence>
<dbReference type="Proteomes" id="UP000509579">
    <property type="component" value="Plasmid unnamed1"/>
</dbReference>
<sequence length="790" mass="85123">MQMVQFKWKMLPVALATAALVACGGSDGGSGGSAGPGPGPAPTPEPTVPVVKNFRDAGLVYGAAAVTSDAAGGQVVSVPVLTASGVEYLRTPSVSSEVATALQANLVEGNLIDWIPGAGARVALAADAAQTFNVILQKGKSANAQFNLKKYGAAVTRHDGTPGRMVAAGWVYHKTDSTITVGDGTSVSADQAGRAYAQPIRRYEETYTLAADAKIYNVDTSDYSKSRVSSLADLPVTANYDYATTARQAVYVLFDDNYEGADNAKVKAVWYFTPQSTSDGKPVWEVPSQSPMLADKGSDPVSGQPFMSINATGVTAAPYTRSTEPFEMVKNTMYYVGDNEVASYILKADMGTPNDPSDDKVIKIDAGWPNSGYQYWKNMELMGVDPRSVTDIWLTHGHGDHYGTVVEQLKMMDNAGKPIKLWASREDVEGVKSDLQGNTWNIAGALPASETVIRARTSNFYEYDKWYDYGNVQIKVIWSPGHTPGTTNMLFKVKNPADNQFYTFGYHGGYGFNGLNSPTPANGWLRLSFQHGFSYLQNNLDVDFVSPQHTNQFPIVEVFQALKAYNRDPANVSRQLTMFDAMNRKVHDSPLVNGQKLTGEFSNQLEKRRSVASYKASDANNATYKSIETSGPFKPGRENGLTNVSARLLDGGKIIQGFVGAQNKNPALPLLAEGIVTATDRYTNDPDGYFVQVSIDVQDPGYKGYIPDGFVQNSPGLGRSVTYSGGPVESVHAAKGTFHPPEVLRTQRVATLEEAQQILARITSGNTVTISLTPASEIVVPAGNPAQTFR</sequence>
<proteinExistence type="predicted"/>
<evidence type="ECO:0000313" key="4">
    <source>
        <dbReference type="Proteomes" id="UP000509579"/>
    </source>
</evidence>
<keyword evidence="4" id="KW-1185">Reference proteome</keyword>
<dbReference type="PROSITE" id="PS51257">
    <property type="entry name" value="PROKAR_LIPOPROTEIN"/>
    <property type="match status" value="1"/>
</dbReference>
<dbReference type="GO" id="GO:0016787">
    <property type="term" value="F:hydrolase activity"/>
    <property type="evidence" value="ECO:0007669"/>
    <property type="project" value="UniProtKB-KW"/>
</dbReference>
<keyword evidence="1" id="KW-0732">Signal</keyword>
<feature type="domain" description="Metallo-beta-lactamase" evidence="2">
    <location>
        <begin position="358"/>
        <end position="494"/>
    </location>
</feature>
<keyword evidence="3" id="KW-0614">Plasmid</keyword>
<dbReference type="InterPro" id="IPR036866">
    <property type="entry name" value="RibonucZ/Hydroxyglut_hydro"/>
</dbReference>
<name>A0A6N1X7H2_9BURK</name>
<dbReference type="KEGG" id="aant:HUK68_20640"/>
<keyword evidence="3" id="KW-0378">Hydrolase</keyword>
<geneLocation type="plasmid" evidence="3 4">
    <name>unnamed1</name>
</geneLocation>
<accession>A0A6N1X7H2</accession>
<feature type="chain" id="PRO_5026971750" evidence="1">
    <location>
        <begin position="25"/>
        <end position="790"/>
    </location>
</feature>
<organism evidence="3 4">
    <name type="scientific">Comamonas antarctica</name>
    <dbReference type="NCBI Taxonomy" id="2743470"/>
    <lineage>
        <taxon>Bacteria</taxon>
        <taxon>Pseudomonadati</taxon>
        <taxon>Pseudomonadota</taxon>
        <taxon>Betaproteobacteria</taxon>
        <taxon>Burkholderiales</taxon>
        <taxon>Comamonadaceae</taxon>
        <taxon>Comamonas</taxon>
    </lineage>
</organism>
<feature type="signal peptide" evidence="1">
    <location>
        <begin position="1"/>
        <end position="24"/>
    </location>
</feature>